<dbReference type="NCBIfam" id="TIGR02995">
    <property type="entry name" value="ectoine_ehuB"/>
    <property type="match status" value="1"/>
</dbReference>
<dbReference type="EMBL" id="BAAAFN010000006">
    <property type="protein sequence ID" value="GAA0220815.1"/>
    <property type="molecule type" value="Genomic_DNA"/>
</dbReference>
<dbReference type="PANTHER" id="PTHR35936">
    <property type="entry name" value="MEMBRANE-BOUND LYTIC MUREIN TRANSGLYCOSYLASE F"/>
    <property type="match status" value="1"/>
</dbReference>
<dbReference type="InterPro" id="IPR001638">
    <property type="entry name" value="Solute-binding_3/MltF_N"/>
</dbReference>
<comment type="caution">
    <text evidence="4">The sequence shown here is derived from an EMBL/GenBank/DDBJ whole genome shotgun (WGS) entry which is preliminary data.</text>
</comment>
<accession>A0ABN0TG48</accession>
<dbReference type="Proteomes" id="UP001501176">
    <property type="component" value="Unassembled WGS sequence"/>
</dbReference>
<keyword evidence="1 2" id="KW-0732">Signal</keyword>
<organism evidence="4 5">
    <name type="scientific">Castellaniella daejeonensis</name>
    <dbReference type="NCBI Taxonomy" id="659013"/>
    <lineage>
        <taxon>Bacteria</taxon>
        <taxon>Pseudomonadati</taxon>
        <taxon>Pseudomonadota</taxon>
        <taxon>Betaproteobacteria</taxon>
        <taxon>Burkholderiales</taxon>
        <taxon>Alcaligenaceae</taxon>
        <taxon>Castellaniella</taxon>
    </lineage>
</organism>
<evidence type="ECO:0000256" key="1">
    <source>
        <dbReference type="ARBA" id="ARBA00022729"/>
    </source>
</evidence>
<feature type="signal peptide" evidence="2">
    <location>
        <begin position="1"/>
        <end position="31"/>
    </location>
</feature>
<evidence type="ECO:0000259" key="3">
    <source>
        <dbReference type="SMART" id="SM00062"/>
    </source>
</evidence>
<dbReference type="Gene3D" id="3.40.190.10">
    <property type="entry name" value="Periplasmic binding protein-like II"/>
    <property type="match status" value="2"/>
</dbReference>
<dbReference type="RefSeq" id="WP_325126872.1">
    <property type="nucleotide sequence ID" value="NZ_BAAAFN010000006.1"/>
</dbReference>
<dbReference type="Pfam" id="PF00497">
    <property type="entry name" value="SBP_bac_3"/>
    <property type="match status" value="1"/>
</dbReference>
<name>A0ABN0TG48_9BURK</name>
<sequence>MKSAQKKSALKPWLLAAAAACTLGQAATVQAADLAAIRESGTLRVAIANEIPYGYMDLNGEAKGVGPDVAKHIAKALGIGKIEWTTTAFGSLIPGLQADRYDMVAAEMAILPQRCEQVFYSEPNSSYGEGLLVAKGNPKGIHDYESFAASDHKVAVMAGADQLEILQALKVPASRIVTIANNADAISTVTTGRADGYAATSLTVSQLAAKSKGKTEAAHDFKDPMVDGQPVRSWGGFAFSKDSGSLRDAVNQELAKFKKTDDWKKIMSDYGFSAEDASQSFERTTAQLCAG</sequence>
<proteinExistence type="predicted"/>
<gene>
    <name evidence="4" type="primary">ehuB</name>
    <name evidence="4" type="ORF">GCM10009125_07350</name>
</gene>
<keyword evidence="5" id="KW-1185">Reference proteome</keyword>
<feature type="chain" id="PRO_5045312429" evidence="2">
    <location>
        <begin position="32"/>
        <end position="291"/>
    </location>
</feature>
<evidence type="ECO:0000313" key="5">
    <source>
        <dbReference type="Proteomes" id="UP001501176"/>
    </source>
</evidence>
<dbReference type="InterPro" id="IPR014337">
    <property type="entry name" value="Ectoine_EhuB"/>
</dbReference>
<dbReference type="CDD" id="cd01002">
    <property type="entry name" value="PBP2_Ehub_like"/>
    <property type="match status" value="1"/>
</dbReference>
<evidence type="ECO:0000256" key="2">
    <source>
        <dbReference type="SAM" id="SignalP"/>
    </source>
</evidence>
<feature type="domain" description="Solute-binding protein family 3/N-terminal" evidence="3">
    <location>
        <begin position="42"/>
        <end position="274"/>
    </location>
</feature>
<dbReference type="SMART" id="SM00062">
    <property type="entry name" value="PBPb"/>
    <property type="match status" value="1"/>
</dbReference>
<reference evidence="4 5" key="1">
    <citation type="journal article" date="2019" name="Int. J. Syst. Evol. Microbiol.">
        <title>The Global Catalogue of Microorganisms (GCM) 10K type strain sequencing project: providing services to taxonomists for standard genome sequencing and annotation.</title>
        <authorList>
            <consortium name="The Broad Institute Genomics Platform"/>
            <consortium name="The Broad Institute Genome Sequencing Center for Infectious Disease"/>
            <person name="Wu L."/>
            <person name="Ma J."/>
        </authorList>
    </citation>
    <scope>NUCLEOTIDE SEQUENCE [LARGE SCALE GENOMIC DNA]</scope>
    <source>
        <strain evidence="4 5">JCM 16240</strain>
    </source>
</reference>
<evidence type="ECO:0000313" key="4">
    <source>
        <dbReference type="EMBL" id="GAA0220815.1"/>
    </source>
</evidence>
<dbReference type="PANTHER" id="PTHR35936:SF17">
    <property type="entry name" value="ARGININE-BINDING EXTRACELLULAR PROTEIN ARTP"/>
    <property type="match status" value="1"/>
</dbReference>
<dbReference type="SUPFAM" id="SSF53850">
    <property type="entry name" value="Periplasmic binding protein-like II"/>
    <property type="match status" value="1"/>
</dbReference>
<protein>
    <submittedName>
        <fullName evidence="4">Ectoine/hydroxyectoine ABC transporter substrate-binding protein EhuB</fullName>
    </submittedName>
</protein>